<proteinExistence type="predicted"/>
<feature type="domain" description="DNA2/NAM7 helicase helicase" evidence="1">
    <location>
        <begin position="930"/>
        <end position="975"/>
    </location>
</feature>
<dbReference type="Pfam" id="PF13087">
    <property type="entry name" value="AAA_12"/>
    <property type="match status" value="1"/>
</dbReference>
<dbReference type="PANTHER" id="PTHR10887">
    <property type="entry name" value="DNA2/NAM7 HELICASE FAMILY"/>
    <property type="match status" value="1"/>
</dbReference>
<dbReference type="InterPro" id="IPR045055">
    <property type="entry name" value="DNA2/NAM7-like"/>
</dbReference>
<sequence>MLKETFQIYLNRLTDISSRNRSLYLPKLYASQLLDVKSLDFLNHHPAHDYIKFLLNKEEGFTLHSLVDPRDQDVNISTKKIRAILQQVNSNEEETGEKSLYLGYPFVEGKMLNGQLIRCPLVLFPVSVIQKNGDWVLRKDSQELPFLNKAFCLAYQHIYEANLVKGDELSLANIPEEPKEFLTMLYDLLKTHFSINFNSRLYENNLERFPESSREVDDENFNVGELKLQPYAVIGQFSQKASFLMEDYQILMNESSALSLEELFSDQFAIEDDLQEPKEDQLYHVFPLDASQEEVVKAVRSGQSCVVEGPPGTGKSQLISNLVVDYIARGKKVLVVSQKRAALDVVFKRLKEKGFGEFLALVHDFRSDRKELYAKIKSQIESVERYKVLNRSVNAMQLEREFSILSRTISSHLEYLEEFKKALYNTEECGVPIKKLYMTAEQSHTGFDLTQFYKNFHWDTIGTFLRDFNEFSVFAKKYQQANSFWLHRVDFSSFGPLAVNRIKDSISEIIQFREKFESTFKKFDDLEAANLFSFYEQRDKLRSIVQVIDNKEVQEVFDRLLQVPAEQIDLLWLENKLEAVKSILSQEGVTWKVEDGEVQEVLQLTLLYDEAQSSWWGKVKAKFAGEKFSQVKSLLKEEGLNDTVHDLGILIKKLDNRLNLNHQYTLLDRKPWLDLPSKPFDFVSFNHTSALLFDALRARKVSGEFNELNSLILDQGLTASQIVELIGKILENVDELSQKLNQWGIYFSKIQIQHLVSDLSNDTLTEISNEVTQVFDELVAFDTLRNKMGKEEQAVIEKVLFTFPDDDFDRLRHTFLMSLSNAWIEHIEAKYPVLREIGGVKFRAIQEELIQAVEEKWRLSQYISEIRLREQAVQGLTYNRLNNLVTYRKLLHQVSKKRKIWAIKSLVENFEEELFKLLPCWLASPETVSALFPMKAQFDLVIFDEASQCYVERGIPAMLRGKQVVVAGDTQQLQPYDFYQSRLEAAEEGDDLEQVSILSLASGYFKKFWLKGHYRSEQRSLIQFSNQHFYQNRLSMLVNREVFNKQEQAYKIRQVAGVWENQQNRVEAEEVLEEVKSILEADPSVSIGVITFNYAQMELISEMIQNGGFTNISSVSVKNIENVQGDEFDWVIYSLGYAKNKSGRFIANFGSLSKMGGVNRLNVAITRARKKITMITSLKSSDFKKQQLENPGVKMLRDYLLFVELQSQGKAFPLLREEPFGFDIDWSLKKKLALSNESLKLEVFDDSTWVDLSIYKEGEGYLEAILTDDERLYEAVSSKEAFVYHPMQLREKKWPWRYYFSRQFWSGKDPIDVI</sequence>
<dbReference type="InterPro" id="IPR047187">
    <property type="entry name" value="SF1_C_Upf1"/>
</dbReference>
<dbReference type="InterPro" id="IPR041677">
    <property type="entry name" value="DNA2/NAM7_AAA_11"/>
</dbReference>
<dbReference type="Proteomes" id="UP001165489">
    <property type="component" value="Unassembled WGS sequence"/>
</dbReference>
<dbReference type="InterPro" id="IPR027417">
    <property type="entry name" value="P-loop_NTPase"/>
</dbReference>
<dbReference type="Pfam" id="PF13195">
    <property type="entry name" value="DUF4011"/>
    <property type="match status" value="1"/>
</dbReference>
<dbReference type="InterPro" id="IPR025103">
    <property type="entry name" value="DUF4011"/>
</dbReference>
<name>A0ABS9V0Z6_9BACT</name>
<protein>
    <submittedName>
        <fullName evidence="3">AAA domain-containing protein</fullName>
    </submittedName>
</protein>
<dbReference type="EMBL" id="JAKZGP010000029">
    <property type="protein sequence ID" value="MCH7410086.1"/>
    <property type="molecule type" value="Genomic_DNA"/>
</dbReference>
<organism evidence="3 4">
    <name type="scientific">Belliella filtrata</name>
    <dbReference type="NCBI Taxonomy" id="2923435"/>
    <lineage>
        <taxon>Bacteria</taxon>
        <taxon>Pseudomonadati</taxon>
        <taxon>Bacteroidota</taxon>
        <taxon>Cytophagia</taxon>
        <taxon>Cytophagales</taxon>
        <taxon>Cyclobacteriaceae</taxon>
        <taxon>Belliella</taxon>
    </lineage>
</organism>
<dbReference type="Gene3D" id="3.40.50.300">
    <property type="entry name" value="P-loop containing nucleotide triphosphate hydrolases"/>
    <property type="match status" value="3"/>
</dbReference>
<dbReference type="CDD" id="cd18808">
    <property type="entry name" value="SF1_C_Upf1"/>
    <property type="match status" value="1"/>
</dbReference>
<reference evidence="3" key="1">
    <citation type="submission" date="2022-03" db="EMBL/GenBank/DDBJ databases">
        <title>De novo assembled genomes of Belliella spp. (Cyclobacteriaceae) strains.</title>
        <authorList>
            <person name="Szabo A."/>
            <person name="Korponai K."/>
            <person name="Felfoldi T."/>
        </authorList>
    </citation>
    <scope>NUCLEOTIDE SEQUENCE</scope>
    <source>
        <strain evidence="3">DSM 111904</strain>
    </source>
</reference>
<comment type="caution">
    <text evidence="3">The sequence shown here is derived from an EMBL/GenBank/DDBJ whole genome shotgun (WGS) entry which is preliminary data.</text>
</comment>
<feature type="domain" description="DNA2/NAM7 helicase helicase" evidence="1">
    <location>
        <begin position="288"/>
        <end position="415"/>
    </location>
</feature>
<dbReference type="InterPro" id="IPR041679">
    <property type="entry name" value="DNA2/NAM7-like_C"/>
</dbReference>
<keyword evidence="4" id="KW-1185">Reference proteome</keyword>
<dbReference type="SUPFAM" id="SSF52540">
    <property type="entry name" value="P-loop containing nucleoside triphosphate hydrolases"/>
    <property type="match status" value="1"/>
</dbReference>
<evidence type="ECO:0000259" key="2">
    <source>
        <dbReference type="Pfam" id="PF13087"/>
    </source>
</evidence>
<accession>A0ABS9V0Z6</accession>
<evidence type="ECO:0000313" key="4">
    <source>
        <dbReference type="Proteomes" id="UP001165489"/>
    </source>
</evidence>
<dbReference type="Pfam" id="PF13086">
    <property type="entry name" value="AAA_11"/>
    <property type="match status" value="2"/>
</dbReference>
<evidence type="ECO:0000259" key="1">
    <source>
        <dbReference type="Pfam" id="PF13086"/>
    </source>
</evidence>
<gene>
    <name evidence="3" type="ORF">MM239_11825</name>
</gene>
<dbReference type="RefSeq" id="WP_241348454.1">
    <property type="nucleotide sequence ID" value="NZ_JAKZGP010000029.1"/>
</dbReference>
<dbReference type="PANTHER" id="PTHR10887:SF530">
    <property type="entry name" value="SUPERFAMILY I DNA HELICASES"/>
    <property type="match status" value="1"/>
</dbReference>
<feature type="domain" description="DNA2/NAM7 helicase-like C-terminal" evidence="2">
    <location>
        <begin position="1006"/>
        <end position="1177"/>
    </location>
</feature>
<evidence type="ECO:0000313" key="3">
    <source>
        <dbReference type="EMBL" id="MCH7410086.1"/>
    </source>
</evidence>